<keyword evidence="2" id="KW-0813">Transport</keyword>
<dbReference type="EMBL" id="JAGSYN010000044">
    <property type="protein sequence ID" value="KAG7666008.1"/>
    <property type="molecule type" value="Genomic_DNA"/>
</dbReference>
<dbReference type="GO" id="GO:0030117">
    <property type="term" value="C:membrane coat"/>
    <property type="evidence" value="ECO:0007669"/>
    <property type="project" value="InterPro"/>
</dbReference>
<feature type="domain" description="Clathrin/coatomer adaptor adaptin-like N-terminal" evidence="6">
    <location>
        <begin position="41"/>
        <end position="617"/>
    </location>
</feature>
<sequence>MSDSFAKLSSMMESAKEFTIEAAVSASARLTETPSASRPAEVSKLLNSRIDRDILKGMKCVVSIISRGENGLPYFADVVKNVTSSNGKIKQLVVIYLTKYADLEPDTALLSINSIQKSLNEKNQINRANAIRSLAGIRISSIAPILDLCIKRTSTDPSPLVRAATAISIGKAYEISEHSKKSLVEYLNRLLADSEPLVVSSALKSYYRIGKDYTNETKKWAPIHGHFRRLCSLLLDFDEWTQCLVVDLLTEYSRKFLPRPKLYSKDGSNQIIDLPEDIREIPFEEYETSFDEDLELFLHSLKPLIYSNSENVILSIVRSVYLLATPLVFKEFQLDSILTRIATSYDESQIRLYALQTIAFINNQTNIFNDHFRKFYVMPTDSSDIATCKLSILSSMSNEGNFKYIFEELKYYSLHSRDANIRKESIKTIGKCSQISLEWSQKILKWSLARIKDSNGDVLNELLKVIRYLLQQKSDRNDPKEKEEVLKTTYKLSLILQDHSFDLDDEAKAGIIWLIGEYTALGENSFGPDVLRSLLKTFPGEAASVRYQILVLACKIFSFDLARLKNEIGTDDQDYIEEKLSNSIEYKMFQHVLQLSKYDESYDTRDRARMFNVLLNTGPDQAQLASLFLQVPKPIPFISTENDDIVAPLSKYFTVVEWTSDPSLLPPSSIRKPVTVQVNSLSTPGFSSKEVTNNIPIQSFTNTAISSEQAVNVEKTTASKSKPAYQLQSLDEFFGNEASSSEEEEVEESDEESDESETSIEDSSSEDEESEEEEEDDEHEQLKDHDDDDESDADSTKAFIK</sequence>
<evidence type="ECO:0000256" key="3">
    <source>
        <dbReference type="ARBA" id="ARBA00022927"/>
    </source>
</evidence>
<dbReference type="Pfam" id="PF01602">
    <property type="entry name" value="Adaptin_N"/>
    <property type="match status" value="1"/>
</dbReference>
<evidence type="ECO:0000256" key="2">
    <source>
        <dbReference type="ARBA" id="ARBA00022448"/>
    </source>
</evidence>
<keyword evidence="8" id="KW-1185">Reference proteome</keyword>
<gene>
    <name evidence="7" type="ORF">J8A68_000438</name>
</gene>
<evidence type="ECO:0000313" key="8">
    <source>
        <dbReference type="Proteomes" id="UP000694255"/>
    </source>
</evidence>
<name>A0A8J5QTH6_9ASCO</name>
<comment type="subcellular location">
    <subcellularLocation>
        <location evidence="1">Endomembrane system</location>
    </subcellularLocation>
</comment>
<keyword evidence="3" id="KW-0653">Protein transport</keyword>
<dbReference type="InterPro" id="IPR026739">
    <property type="entry name" value="AP_beta"/>
</dbReference>
<evidence type="ECO:0000313" key="7">
    <source>
        <dbReference type="EMBL" id="KAG7666008.1"/>
    </source>
</evidence>
<protein>
    <submittedName>
        <fullName evidence="7">APL6</fullName>
    </submittedName>
</protein>
<dbReference type="GO" id="GO:0016192">
    <property type="term" value="P:vesicle-mediated transport"/>
    <property type="evidence" value="ECO:0007669"/>
    <property type="project" value="InterPro"/>
</dbReference>
<dbReference type="OrthoDB" id="10254310at2759"/>
<dbReference type="RefSeq" id="XP_049266240.1">
    <property type="nucleotide sequence ID" value="XM_049408360.1"/>
</dbReference>
<dbReference type="AlphaFoldDB" id="A0A8J5QTH6"/>
<evidence type="ECO:0000256" key="1">
    <source>
        <dbReference type="ARBA" id="ARBA00004308"/>
    </source>
</evidence>
<evidence type="ECO:0000256" key="4">
    <source>
        <dbReference type="ARBA" id="ARBA00023136"/>
    </source>
</evidence>
<comment type="caution">
    <text evidence="7">The sequence shown here is derived from an EMBL/GenBank/DDBJ whole genome shotgun (WGS) entry which is preliminary data.</text>
</comment>
<dbReference type="GeneID" id="73467239"/>
<keyword evidence="4" id="KW-0472">Membrane</keyword>
<dbReference type="PANTHER" id="PTHR11134">
    <property type="entry name" value="ADAPTOR COMPLEX SUBUNIT BETA FAMILY MEMBER"/>
    <property type="match status" value="1"/>
</dbReference>
<proteinExistence type="predicted"/>
<feature type="compositionally biased region" description="Acidic residues" evidence="5">
    <location>
        <begin position="740"/>
        <end position="779"/>
    </location>
</feature>
<reference evidence="7 8" key="1">
    <citation type="journal article" date="2021" name="DNA Res.">
        <title>Genome analysis of Candida subhashii reveals its hybrid nature and dual mitochondrial genome conformations.</title>
        <authorList>
            <person name="Mixao V."/>
            <person name="Hegedusova E."/>
            <person name="Saus E."/>
            <person name="Pryszcz L.P."/>
            <person name="Cillingova A."/>
            <person name="Nosek J."/>
            <person name="Gabaldon T."/>
        </authorList>
    </citation>
    <scope>NUCLEOTIDE SEQUENCE [LARGE SCALE GENOMIC DNA]</scope>
    <source>
        <strain evidence="7 8">CBS 10753</strain>
    </source>
</reference>
<evidence type="ECO:0000256" key="5">
    <source>
        <dbReference type="SAM" id="MobiDB-lite"/>
    </source>
</evidence>
<feature type="region of interest" description="Disordered" evidence="5">
    <location>
        <begin position="736"/>
        <end position="801"/>
    </location>
</feature>
<dbReference type="InterPro" id="IPR002553">
    <property type="entry name" value="Clathrin/coatomer_adapt-like_N"/>
</dbReference>
<dbReference type="GO" id="GO:0006886">
    <property type="term" value="P:intracellular protein transport"/>
    <property type="evidence" value="ECO:0007669"/>
    <property type="project" value="InterPro"/>
</dbReference>
<dbReference type="Proteomes" id="UP000694255">
    <property type="component" value="Unassembled WGS sequence"/>
</dbReference>
<accession>A0A8J5QTH6</accession>
<organism evidence="7 8">
    <name type="scientific">[Candida] subhashii</name>
    <dbReference type="NCBI Taxonomy" id="561895"/>
    <lineage>
        <taxon>Eukaryota</taxon>
        <taxon>Fungi</taxon>
        <taxon>Dikarya</taxon>
        <taxon>Ascomycota</taxon>
        <taxon>Saccharomycotina</taxon>
        <taxon>Pichiomycetes</taxon>
        <taxon>Debaryomycetaceae</taxon>
        <taxon>Spathaspora</taxon>
    </lineage>
</organism>
<evidence type="ECO:0000259" key="6">
    <source>
        <dbReference type="Pfam" id="PF01602"/>
    </source>
</evidence>
<dbReference type="GO" id="GO:0012505">
    <property type="term" value="C:endomembrane system"/>
    <property type="evidence" value="ECO:0007669"/>
    <property type="project" value="UniProtKB-SubCell"/>
</dbReference>